<dbReference type="Pfam" id="PF00096">
    <property type="entry name" value="zf-C2H2"/>
    <property type="match status" value="4"/>
</dbReference>
<keyword evidence="2" id="KW-0479">Metal-binding</keyword>
<protein>
    <recommendedName>
        <fullName evidence="8">C2H2-type domain-containing protein</fullName>
    </recommendedName>
</protein>
<dbReference type="SUPFAM" id="SSF57667">
    <property type="entry name" value="beta-beta-alpha zinc fingers"/>
    <property type="match status" value="4"/>
</dbReference>
<dbReference type="PANTHER" id="PTHR24394:SF29">
    <property type="entry name" value="MYONEURIN"/>
    <property type="match status" value="1"/>
</dbReference>
<dbReference type="Proteomes" id="UP001153148">
    <property type="component" value="Unassembled WGS sequence"/>
</dbReference>
<accession>A0ABN7P8U2</accession>
<sequence>MTLGPLGRAIDIISFSSGNLLGMLGVHDQTMSAPSRTKYYLLIVDVEFFIPLFTFANIESVTSTMNCEDIEEDNERSKLLASNFAVSTLSPLSFPLIKEEIKNEPDYYATEIKLENTYESIVHSSINPDKTSNSPSNGVCEKPGFKEELCFGESAVYVKENKIMGSGQNMTNKNLGFQGNDDELKEATFLNIDSNIYQKDEKKYNCDVYNKSFTVKGNFTIHLPTNNGQILHTCDICGKCFNMKRYLKTHLLIHSERKQYKCDVCAKCFKRKNGLRIHIFTHSEEKPHTCYVCGKVFEMKDALKPHLLTHSGQKSYKCDVCGQCFSRTFNLKTHRLTHNIQKLNKCDVCGMYFKKKNHFKTHLLIHSVQRPHKCEVCGRYFKWKGNYKTHLLTHS</sequence>
<feature type="domain" description="C2H2-type" evidence="8">
    <location>
        <begin position="288"/>
        <end position="315"/>
    </location>
</feature>
<evidence type="ECO:0000256" key="1">
    <source>
        <dbReference type="ARBA" id="ARBA00004123"/>
    </source>
</evidence>
<organism evidence="9 10">
    <name type="scientific">Timema podura</name>
    <name type="common">Walking stick</name>
    <dbReference type="NCBI Taxonomy" id="61482"/>
    <lineage>
        <taxon>Eukaryota</taxon>
        <taxon>Metazoa</taxon>
        <taxon>Ecdysozoa</taxon>
        <taxon>Arthropoda</taxon>
        <taxon>Hexapoda</taxon>
        <taxon>Insecta</taxon>
        <taxon>Pterygota</taxon>
        <taxon>Neoptera</taxon>
        <taxon>Polyneoptera</taxon>
        <taxon>Phasmatodea</taxon>
        <taxon>Timematodea</taxon>
        <taxon>Timematoidea</taxon>
        <taxon>Timematidae</taxon>
        <taxon>Timema</taxon>
    </lineage>
</organism>
<evidence type="ECO:0000256" key="3">
    <source>
        <dbReference type="ARBA" id="ARBA00022737"/>
    </source>
</evidence>
<keyword evidence="5" id="KW-0862">Zinc</keyword>
<dbReference type="PROSITE" id="PS00028">
    <property type="entry name" value="ZINC_FINGER_C2H2_1"/>
    <property type="match status" value="6"/>
</dbReference>
<feature type="domain" description="C2H2-type" evidence="8">
    <location>
        <begin position="344"/>
        <end position="371"/>
    </location>
</feature>
<keyword evidence="10" id="KW-1185">Reference proteome</keyword>
<evidence type="ECO:0000313" key="10">
    <source>
        <dbReference type="Proteomes" id="UP001153148"/>
    </source>
</evidence>
<dbReference type="SMART" id="SM00355">
    <property type="entry name" value="ZnF_C2H2"/>
    <property type="match status" value="6"/>
</dbReference>
<reference evidence="9" key="1">
    <citation type="submission" date="2021-03" db="EMBL/GenBank/DDBJ databases">
        <authorList>
            <person name="Tran Van P."/>
        </authorList>
    </citation>
    <scope>NUCLEOTIDE SEQUENCE</scope>
</reference>
<evidence type="ECO:0000256" key="4">
    <source>
        <dbReference type="ARBA" id="ARBA00022771"/>
    </source>
</evidence>
<keyword evidence="4 7" id="KW-0863">Zinc-finger</keyword>
<name>A0ABN7P8U2_TIMPD</name>
<feature type="domain" description="C2H2-type" evidence="8">
    <location>
        <begin position="372"/>
        <end position="395"/>
    </location>
</feature>
<evidence type="ECO:0000313" key="9">
    <source>
        <dbReference type="EMBL" id="CAG2063479.1"/>
    </source>
</evidence>
<dbReference type="PROSITE" id="PS50157">
    <property type="entry name" value="ZINC_FINGER_C2H2_2"/>
    <property type="match status" value="6"/>
</dbReference>
<evidence type="ECO:0000256" key="7">
    <source>
        <dbReference type="PROSITE-ProRule" id="PRU00042"/>
    </source>
</evidence>
<proteinExistence type="predicted"/>
<dbReference type="InterPro" id="IPR013087">
    <property type="entry name" value="Znf_C2H2_type"/>
</dbReference>
<dbReference type="InterPro" id="IPR036236">
    <property type="entry name" value="Znf_C2H2_sf"/>
</dbReference>
<evidence type="ECO:0000256" key="5">
    <source>
        <dbReference type="ARBA" id="ARBA00022833"/>
    </source>
</evidence>
<evidence type="ECO:0000256" key="2">
    <source>
        <dbReference type="ARBA" id="ARBA00022723"/>
    </source>
</evidence>
<dbReference type="PANTHER" id="PTHR24394">
    <property type="entry name" value="ZINC FINGER PROTEIN"/>
    <property type="match status" value="1"/>
</dbReference>
<dbReference type="Gene3D" id="3.30.160.60">
    <property type="entry name" value="Classic Zinc Finger"/>
    <property type="match status" value="6"/>
</dbReference>
<feature type="domain" description="C2H2-type" evidence="8">
    <location>
        <begin position="260"/>
        <end position="287"/>
    </location>
</feature>
<evidence type="ECO:0000256" key="6">
    <source>
        <dbReference type="ARBA" id="ARBA00023242"/>
    </source>
</evidence>
<dbReference type="Pfam" id="PF12874">
    <property type="entry name" value="zf-met"/>
    <property type="match status" value="1"/>
</dbReference>
<keyword evidence="3" id="KW-0677">Repeat</keyword>
<dbReference type="EMBL" id="CAJPIN010026765">
    <property type="protein sequence ID" value="CAG2063479.1"/>
    <property type="molecule type" value="Genomic_DNA"/>
</dbReference>
<evidence type="ECO:0000259" key="8">
    <source>
        <dbReference type="PROSITE" id="PS50157"/>
    </source>
</evidence>
<comment type="caution">
    <text evidence="9">The sequence shown here is derived from an EMBL/GenBank/DDBJ whole genome shotgun (WGS) entry which is preliminary data.</text>
</comment>
<comment type="subcellular location">
    <subcellularLocation>
        <location evidence="1">Nucleus</location>
    </subcellularLocation>
</comment>
<feature type="non-terminal residue" evidence="9">
    <location>
        <position position="395"/>
    </location>
</feature>
<keyword evidence="6" id="KW-0539">Nucleus</keyword>
<feature type="domain" description="C2H2-type" evidence="8">
    <location>
        <begin position="316"/>
        <end position="343"/>
    </location>
</feature>
<gene>
    <name evidence="9" type="ORF">TPAB3V08_LOCUS10426</name>
</gene>
<feature type="domain" description="C2H2-type" evidence="8">
    <location>
        <begin position="232"/>
        <end position="259"/>
    </location>
</feature>